<organism evidence="1 2">
    <name type="scientific">Algoriphagus antarcticus</name>
    <dbReference type="NCBI Taxonomy" id="238540"/>
    <lineage>
        <taxon>Bacteria</taxon>
        <taxon>Pseudomonadati</taxon>
        <taxon>Bacteroidota</taxon>
        <taxon>Cytophagia</taxon>
        <taxon>Cytophagales</taxon>
        <taxon>Cyclobacteriaceae</taxon>
        <taxon>Algoriphagus</taxon>
    </lineage>
</organism>
<protein>
    <submittedName>
        <fullName evidence="1">Lycopene beta-cyclase</fullName>
    </submittedName>
</protein>
<dbReference type="SUPFAM" id="SSF51905">
    <property type="entry name" value="FAD/NAD(P)-binding domain"/>
    <property type="match status" value="1"/>
</dbReference>
<dbReference type="Pfam" id="PF05834">
    <property type="entry name" value="Lycopene_cycl"/>
    <property type="match status" value="1"/>
</dbReference>
<dbReference type="Proteomes" id="UP000256405">
    <property type="component" value="Unassembled WGS sequence"/>
</dbReference>
<dbReference type="AlphaFoldDB" id="A0A3E0EAB7"/>
<accession>A0A3E0EAB7</accession>
<dbReference type="OrthoDB" id="24355at2"/>
<comment type="caution">
    <text evidence="1">The sequence shown here is derived from an EMBL/GenBank/DDBJ whole genome shotgun (WGS) entry which is preliminary data.</text>
</comment>
<dbReference type="InterPro" id="IPR036188">
    <property type="entry name" value="FAD/NAD-bd_sf"/>
</dbReference>
<evidence type="ECO:0000313" key="1">
    <source>
        <dbReference type="EMBL" id="REG94683.1"/>
    </source>
</evidence>
<reference evidence="1 2" key="1">
    <citation type="submission" date="2018-08" db="EMBL/GenBank/DDBJ databases">
        <title>Genomic Encyclopedia of Archaeal and Bacterial Type Strains, Phase II (KMG-II): from individual species to whole genera.</title>
        <authorList>
            <person name="Goeker M."/>
        </authorList>
    </citation>
    <scope>NUCLEOTIDE SEQUENCE [LARGE SCALE GENOMIC DNA]</scope>
    <source>
        <strain evidence="1 2">DSM 15986</strain>
    </source>
</reference>
<proteinExistence type="predicted"/>
<name>A0A3E0EAB7_9BACT</name>
<dbReference type="RefSeq" id="WP_086542056.1">
    <property type="nucleotide sequence ID" value="NZ_MSSW01000040.1"/>
</dbReference>
<evidence type="ECO:0000313" key="2">
    <source>
        <dbReference type="Proteomes" id="UP000256405"/>
    </source>
</evidence>
<gene>
    <name evidence="1" type="ORF">C8N25_101519</name>
</gene>
<dbReference type="EMBL" id="QUNF01000001">
    <property type="protein sequence ID" value="REG94683.1"/>
    <property type="molecule type" value="Genomic_DNA"/>
</dbReference>
<sequence length="380" mass="44150">MDRYDYIFAGAGCAALSLVFHMNRSSLSNKRILLIDPLINQVPNKTWCYWATKPLAIHPINSNHSWNTLNFRFEENLDRKDLGNLRYFHINSKEFYHSVFEELKNSDNIFFKEARVHEISENHNSGIVTTLEGDEYLGDMIFDSRFIPSKLVATPYLKQVFAGWTVETTEPLFDPSTFTLMDIQKNSHSQFEFFYILPFSPTSALIELTAYSQENIDTEILERKLKKYLSTYLKTREYQVSFQEIGVIPMTNKRLDSTPSNRIFPIGTAAGWTKASTGYTFQKIQENSSKIVRNIEKGQPPLEGINRKSRYEFYDNILLNIATKWPEKLSGVFADLFQKNPPEKVLMFLSEETTLLDELKLLGKLNYSIFIKSLLHYESR</sequence>
<keyword evidence="2" id="KW-1185">Reference proteome</keyword>